<dbReference type="KEGG" id="cot:CORT_0G03450"/>
<dbReference type="InterPro" id="IPR003697">
    <property type="entry name" value="Maf-like"/>
</dbReference>
<evidence type="ECO:0008006" key="5">
    <source>
        <dbReference type="Google" id="ProtNLM"/>
    </source>
</evidence>
<sequence>MAFNTILTKKLEDYHLILGSTSPRRQQILAENFGITNFTTVASNFPEDLDKSKMTPLEYVQVTSCKKAEAIYETHASTFQRDTLILTCDTIVTCNGKIFEKPMTRSEQAKFFEYFSTPEGIEVISAITVLKVKNGNVFKFKDHAITKLAFKSDNEDIICAYIDSGEGLEVAGGFKFQQVGCLLFDKISGDYYNVVGLPTNTYALLSRAVV</sequence>
<evidence type="ECO:0000256" key="1">
    <source>
        <dbReference type="ARBA" id="ARBA00001968"/>
    </source>
</evidence>
<dbReference type="EMBL" id="HE681725">
    <property type="protein sequence ID" value="CCG25021.1"/>
    <property type="molecule type" value="Genomic_DNA"/>
</dbReference>
<dbReference type="HAMAP" id="MF_00528">
    <property type="entry name" value="Maf"/>
    <property type="match status" value="1"/>
</dbReference>
<dbReference type="eggNOG" id="KOG1509">
    <property type="taxonomic scope" value="Eukaryota"/>
</dbReference>
<dbReference type="CDD" id="cd00555">
    <property type="entry name" value="Maf"/>
    <property type="match status" value="1"/>
</dbReference>
<dbReference type="HOGENOM" id="CLU_040416_0_2_1"/>
<dbReference type="Gene3D" id="3.90.950.10">
    <property type="match status" value="1"/>
</dbReference>
<dbReference type="GO" id="GO:0047429">
    <property type="term" value="F:nucleoside triphosphate diphosphatase activity"/>
    <property type="evidence" value="ECO:0007669"/>
    <property type="project" value="InterPro"/>
</dbReference>
<protein>
    <recommendedName>
        <fullName evidence="5">Maf-like protein</fullName>
    </recommendedName>
</protein>
<dbReference type="PANTHER" id="PTHR43213">
    <property type="entry name" value="BIFUNCTIONAL DTTP/UTP PYROPHOSPHATASE/METHYLTRANSFERASE PROTEIN-RELATED"/>
    <property type="match status" value="1"/>
</dbReference>
<name>H8XA44_CANO9</name>
<dbReference type="Pfam" id="PF02545">
    <property type="entry name" value="Maf"/>
    <property type="match status" value="1"/>
</dbReference>
<proteinExistence type="inferred from homology"/>
<accession>H8XA44</accession>
<evidence type="ECO:0000256" key="2">
    <source>
        <dbReference type="ARBA" id="ARBA00022801"/>
    </source>
</evidence>
<dbReference type="OrthoDB" id="10267058at2759"/>
<organism evidence="3 4">
    <name type="scientific">Candida orthopsilosis (strain 90-125)</name>
    <name type="common">Yeast</name>
    <dbReference type="NCBI Taxonomy" id="1136231"/>
    <lineage>
        <taxon>Eukaryota</taxon>
        <taxon>Fungi</taxon>
        <taxon>Dikarya</taxon>
        <taxon>Ascomycota</taxon>
        <taxon>Saccharomycotina</taxon>
        <taxon>Pichiomycetes</taxon>
        <taxon>Debaryomycetaceae</taxon>
        <taxon>Candida/Lodderomyces clade</taxon>
        <taxon>Candida</taxon>
    </lineage>
</organism>
<evidence type="ECO:0000313" key="4">
    <source>
        <dbReference type="Proteomes" id="UP000005018"/>
    </source>
</evidence>
<reference evidence="3 4" key="1">
    <citation type="journal article" date="2012" name="PLoS ONE">
        <title>Sequence and analysis of the genome of the pathogenic yeast Candida orthopsilosis.</title>
        <authorList>
            <person name="Riccombeni A."/>
            <person name="Vidanes G."/>
            <person name="Proux-Wera E."/>
            <person name="Wolfe K.H."/>
            <person name="Butler G."/>
        </authorList>
    </citation>
    <scope>NUCLEOTIDE SEQUENCE [LARGE SCALE GENOMIC DNA]</scope>
    <source>
        <strain evidence="3 4">Co 90-125</strain>
    </source>
</reference>
<evidence type="ECO:0000313" key="3">
    <source>
        <dbReference type="EMBL" id="CCG25021.1"/>
    </source>
</evidence>
<dbReference type="InterPro" id="IPR029001">
    <property type="entry name" value="ITPase-like_fam"/>
</dbReference>
<comment type="cofactor">
    <cofactor evidence="1">
        <name>a divalent metal cation</name>
        <dbReference type="ChEBI" id="CHEBI:60240"/>
    </cofactor>
</comment>
<dbReference type="NCBIfam" id="TIGR00172">
    <property type="entry name" value="maf"/>
    <property type="match status" value="1"/>
</dbReference>
<dbReference type="PANTHER" id="PTHR43213:SF5">
    <property type="entry name" value="BIFUNCTIONAL DTTP_UTP PYROPHOSPHATASE_METHYLTRANSFERASE PROTEIN-RELATED"/>
    <property type="match status" value="1"/>
</dbReference>
<dbReference type="SUPFAM" id="SSF52972">
    <property type="entry name" value="ITPase-like"/>
    <property type="match status" value="1"/>
</dbReference>
<dbReference type="Proteomes" id="UP000005018">
    <property type="component" value="Chromosome 7"/>
</dbReference>
<dbReference type="PIRSF" id="PIRSF006305">
    <property type="entry name" value="Maf"/>
    <property type="match status" value="1"/>
</dbReference>
<keyword evidence="4" id="KW-1185">Reference proteome</keyword>
<dbReference type="AlphaFoldDB" id="H8XA44"/>
<gene>
    <name evidence="3" type="ORF">CORT_0G03450</name>
</gene>
<dbReference type="GeneID" id="14542206"/>
<keyword evidence="2" id="KW-0378">Hydrolase</keyword>
<dbReference type="RefSeq" id="XP_003871146.1">
    <property type="nucleotide sequence ID" value="XM_003871097.1"/>
</dbReference>